<organism evidence="1 2">
    <name type="scientific">Bauhinia variegata</name>
    <name type="common">Purple orchid tree</name>
    <name type="synonym">Phanera variegata</name>
    <dbReference type="NCBI Taxonomy" id="167791"/>
    <lineage>
        <taxon>Eukaryota</taxon>
        <taxon>Viridiplantae</taxon>
        <taxon>Streptophyta</taxon>
        <taxon>Embryophyta</taxon>
        <taxon>Tracheophyta</taxon>
        <taxon>Spermatophyta</taxon>
        <taxon>Magnoliopsida</taxon>
        <taxon>eudicotyledons</taxon>
        <taxon>Gunneridae</taxon>
        <taxon>Pentapetalae</taxon>
        <taxon>rosids</taxon>
        <taxon>fabids</taxon>
        <taxon>Fabales</taxon>
        <taxon>Fabaceae</taxon>
        <taxon>Cercidoideae</taxon>
        <taxon>Cercideae</taxon>
        <taxon>Bauhiniinae</taxon>
        <taxon>Bauhinia</taxon>
    </lineage>
</organism>
<sequence>MKLNGAQHSEPAKSRKNISASCSQAWWHGIRQEAFSRDMIGEDKTISFVPKSVDGSFGTQSSKLQAKAELDEEKGTKGKDRETVEKHQQKQPVIPSMPPTVNEFLAPPSRLELVGHSMSMACTSYPYSDPCYGYGGAVPTHGAHSLVPPHSLGLHTTQMVVPLEMAEEPVYVNAKQYRGILRRRLLRAKAELNNKLTRVRKPYLHESRHLHAMRRARGSGGRFVTAKKFDDSAANTATNKEAVSSDNKTVSSDSSGIASSTSRSHLQEMHQSVMNRSDRDKHCYSQIQGFELSGY</sequence>
<comment type="caution">
    <text evidence="1">The sequence shown here is derived from an EMBL/GenBank/DDBJ whole genome shotgun (WGS) entry which is preliminary data.</text>
</comment>
<keyword evidence="2" id="KW-1185">Reference proteome</keyword>
<accession>A0ACB9PIY2</accession>
<reference evidence="1 2" key="1">
    <citation type="journal article" date="2022" name="DNA Res.">
        <title>Chromosomal-level genome assembly of the orchid tree Bauhinia variegata (Leguminosae; Cercidoideae) supports the allotetraploid origin hypothesis of Bauhinia.</title>
        <authorList>
            <person name="Zhong Y."/>
            <person name="Chen Y."/>
            <person name="Zheng D."/>
            <person name="Pang J."/>
            <person name="Liu Y."/>
            <person name="Luo S."/>
            <person name="Meng S."/>
            <person name="Qian L."/>
            <person name="Wei D."/>
            <person name="Dai S."/>
            <person name="Zhou R."/>
        </authorList>
    </citation>
    <scope>NUCLEOTIDE SEQUENCE [LARGE SCALE GENOMIC DNA]</scope>
    <source>
        <strain evidence="1">BV-YZ2020</strain>
    </source>
</reference>
<gene>
    <name evidence="1" type="ORF">L6164_009402</name>
</gene>
<proteinExistence type="predicted"/>
<protein>
    <submittedName>
        <fullName evidence="1">Uncharacterized protein</fullName>
    </submittedName>
</protein>
<dbReference type="Proteomes" id="UP000828941">
    <property type="component" value="Chromosome 4"/>
</dbReference>
<evidence type="ECO:0000313" key="1">
    <source>
        <dbReference type="EMBL" id="KAI4348715.1"/>
    </source>
</evidence>
<evidence type="ECO:0000313" key="2">
    <source>
        <dbReference type="Proteomes" id="UP000828941"/>
    </source>
</evidence>
<name>A0ACB9PIY2_BAUVA</name>
<dbReference type="EMBL" id="CM039429">
    <property type="protein sequence ID" value="KAI4348715.1"/>
    <property type="molecule type" value="Genomic_DNA"/>
</dbReference>